<comment type="caution">
    <text evidence="7">The sequence shown here is derived from an EMBL/GenBank/DDBJ whole genome shotgun (WGS) entry which is preliminary data.</text>
</comment>
<keyword evidence="4" id="KW-0963">Cytoplasm</keyword>
<feature type="domain" description="RecX third three-helical" evidence="6">
    <location>
        <begin position="27"/>
        <end position="73"/>
    </location>
</feature>
<dbReference type="RefSeq" id="WP_378563714.1">
    <property type="nucleotide sequence ID" value="NZ_JBHSDL010000014.1"/>
</dbReference>
<dbReference type="Gene3D" id="1.10.10.10">
    <property type="entry name" value="Winged helix-like DNA-binding domain superfamily/Winged helix DNA-binding domain"/>
    <property type="match status" value="1"/>
</dbReference>
<accession>A0ABV8VFA4</accession>
<organism evidence="7 8">
    <name type="scientific">Nocardia halotolerans</name>
    <dbReference type="NCBI Taxonomy" id="1755878"/>
    <lineage>
        <taxon>Bacteria</taxon>
        <taxon>Bacillati</taxon>
        <taxon>Actinomycetota</taxon>
        <taxon>Actinomycetes</taxon>
        <taxon>Mycobacteriales</taxon>
        <taxon>Nocardiaceae</taxon>
        <taxon>Nocardia</taxon>
    </lineage>
</organism>
<dbReference type="EMBL" id="JBHSDL010000014">
    <property type="protein sequence ID" value="MFC4374683.1"/>
    <property type="molecule type" value="Genomic_DNA"/>
</dbReference>
<evidence type="ECO:0000313" key="8">
    <source>
        <dbReference type="Proteomes" id="UP001595844"/>
    </source>
</evidence>
<keyword evidence="8" id="KW-1185">Reference proteome</keyword>
<evidence type="ECO:0000259" key="6">
    <source>
        <dbReference type="Pfam" id="PF21981"/>
    </source>
</evidence>
<evidence type="ECO:0000256" key="5">
    <source>
        <dbReference type="SAM" id="MobiDB-lite"/>
    </source>
</evidence>
<evidence type="ECO:0000256" key="1">
    <source>
        <dbReference type="ARBA" id="ARBA00004496"/>
    </source>
</evidence>
<comment type="similarity">
    <text evidence="2">Belongs to the RecX family.</text>
</comment>
<evidence type="ECO:0000256" key="4">
    <source>
        <dbReference type="ARBA" id="ARBA00022490"/>
    </source>
</evidence>
<reference evidence="8" key="1">
    <citation type="journal article" date="2019" name="Int. J. Syst. Evol. Microbiol.">
        <title>The Global Catalogue of Microorganisms (GCM) 10K type strain sequencing project: providing services to taxonomists for standard genome sequencing and annotation.</title>
        <authorList>
            <consortium name="The Broad Institute Genomics Platform"/>
            <consortium name="The Broad Institute Genome Sequencing Center for Infectious Disease"/>
            <person name="Wu L."/>
            <person name="Ma J."/>
        </authorList>
    </citation>
    <scope>NUCLEOTIDE SEQUENCE [LARGE SCALE GENOMIC DNA]</scope>
    <source>
        <strain evidence="8">IBRC-M 10490</strain>
    </source>
</reference>
<feature type="compositionally biased region" description="Polar residues" evidence="5">
    <location>
        <begin position="8"/>
        <end position="17"/>
    </location>
</feature>
<evidence type="ECO:0000256" key="2">
    <source>
        <dbReference type="ARBA" id="ARBA00009695"/>
    </source>
</evidence>
<dbReference type="Pfam" id="PF21981">
    <property type="entry name" value="RecX_HTH3"/>
    <property type="match status" value="1"/>
</dbReference>
<dbReference type="InterPro" id="IPR036388">
    <property type="entry name" value="WH-like_DNA-bd_sf"/>
</dbReference>
<feature type="region of interest" description="Disordered" evidence="5">
    <location>
        <begin position="1"/>
        <end position="30"/>
    </location>
</feature>
<name>A0ABV8VFA4_9NOCA</name>
<sequence>MFDDAETGSATANSPADRSSRRPVPGDEQTAIDLVRRKIRSLPAGLDHAKASRRLVDMLARRGYSPAVAYAVVKAELAEADR</sequence>
<comment type="subcellular location">
    <subcellularLocation>
        <location evidence="1">Cytoplasm</location>
    </subcellularLocation>
</comment>
<dbReference type="InterPro" id="IPR053925">
    <property type="entry name" value="RecX_HTH_3rd"/>
</dbReference>
<proteinExistence type="inferred from homology"/>
<dbReference type="Proteomes" id="UP001595844">
    <property type="component" value="Unassembled WGS sequence"/>
</dbReference>
<evidence type="ECO:0000313" key="7">
    <source>
        <dbReference type="EMBL" id="MFC4374683.1"/>
    </source>
</evidence>
<evidence type="ECO:0000256" key="3">
    <source>
        <dbReference type="ARBA" id="ARBA00018111"/>
    </source>
</evidence>
<gene>
    <name evidence="7" type="ORF">ACFO5K_11295</name>
</gene>
<protein>
    <recommendedName>
        <fullName evidence="3">Regulatory protein RecX</fullName>
    </recommendedName>
</protein>